<feature type="region of interest" description="Disordered" evidence="1">
    <location>
        <begin position="45"/>
        <end position="73"/>
    </location>
</feature>
<evidence type="ECO:0000313" key="3">
    <source>
        <dbReference type="Proteomes" id="UP000075920"/>
    </source>
</evidence>
<organism evidence="2 3">
    <name type="scientific">Anopheles minimus</name>
    <dbReference type="NCBI Taxonomy" id="112268"/>
    <lineage>
        <taxon>Eukaryota</taxon>
        <taxon>Metazoa</taxon>
        <taxon>Ecdysozoa</taxon>
        <taxon>Arthropoda</taxon>
        <taxon>Hexapoda</taxon>
        <taxon>Insecta</taxon>
        <taxon>Pterygota</taxon>
        <taxon>Neoptera</taxon>
        <taxon>Endopterygota</taxon>
        <taxon>Diptera</taxon>
        <taxon>Nematocera</taxon>
        <taxon>Culicoidea</taxon>
        <taxon>Culicidae</taxon>
        <taxon>Anophelinae</taxon>
        <taxon>Anopheles</taxon>
    </lineage>
</organism>
<keyword evidence="3" id="KW-1185">Reference proteome</keyword>
<evidence type="ECO:0000313" key="2">
    <source>
        <dbReference type="EnsemblMetazoa" id="AMIN014332-PA"/>
    </source>
</evidence>
<sequence>MSRSEDVQTSVVVGASKQQNGTINSRLLWRRWCVARACVLTLPSDLQQKKKTHTRNSRGTPFGAGSGHGESVCQSVSCEPVRSVSARACMTKVQHTHSRQKA</sequence>
<accession>A0A182WNQ5</accession>
<dbReference type="VEuPathDB" id="VectorBase:AMIN014332"/>
<proteinExistence type="predicted"/>
<reference evidence="3" key="1">
    <citation type="submission" date="2013-03" db="EMBL/GenBank/DDBJ databases">
        <title>The Genome Sequence of Anopheles minimus MINIMUS1.</title>
        <authorList>
            <consortium name="The Broad Institute Genomics Platform"/>
            <person name="Neafsey D.E."/>
            <person name="Walton C."/>
            <person name="Walker B."/>
            <person name="Young S.K."/>
            <person name="Zeng Q."/>
            <person name="Gargeya S."/>
            <person name="Fitzgerald M."/>
            <person name="Haas B."/>
            <person name="Abouelleil A."/>
            <person name="Allen A.W."/>
            <person name="Alvarado L."/>
            <person name="Arachchi H.M."/>
            <person name="Berlin A.M."/>
            <person name="Chapman S.B."/>
            <person name="Gainer-Dewar J."/>
            <person name="Goldberg J."/>
            <person name="Griggs A."/>
            <person name="Gujja S."/>
            <person name="Hansen M."/>
            <person name="Howarth C."/>
            <person name="Imamovic A."/>
            <person name="Ireland A."/>
            <person name="Larimer J."/>
            <person name="McCowan C."/>
            <person name="Murphy C."/>
            <person name="Pearson M."/>
            <person name="Poon T.W."/>
            <person name="Priest M."/>
            <person name="Roberts A."/>
            <person name="Saif S."/>
            <person name="Shea T."/>
            <person name="Sisk P."/>
            <person name="Sykes S."/>
            <person name="Wortman J."/>
            <person name="Nusbaum C."/>
            <person name="Birren B."/>
        </authorList>
    </citation>
    <scope>NUCLEOTIDE SEQUENCE [LARGE SCALE GENOMIC DNA]</scope>
    <source>
        <strain evidence="3">MINIMUS1</strain>
    </source>
</reference>
<evidence type="ECO:0000256" key="1">
    <source>
        <dbReference type="SAM" id="MobiDB-lite"/>
    </source>
</evidence>
<dbReference type="AlphaFoldDB" id="A0A182WNQ5"/>
<name>A0A182WNQ5_9DIPT</name>
<dbReference type="EnsemblMetazoa" id="AMIN014332-RA">
    <property type="protein sequence ID" value="AMIN014332-PA"/>
    <property type="gene ID" value="AMIN014332"/>
</dbReference>
<dbReference type="Proteomes" id="UP000075920">
    <property type="component" value="Unassembled WGS sequence"/>
</dbReference>
<reference evidence="2" key="2">
    <citation type="submission" date="2020-05" db="UniProtKB">
        <authorList>
            <consortium name="EnsemblMetazoa"/>
        </authorList>
    </citation>
    <scope>IDENTIFICATION</scope>
    <source>
        <strain evidence="2">MINIMUS1</strain>
    </source>
</reference>
<protein>
    <submittedName>
        <fullName evidence="2">Uncharacterized protein</fullName>
    </submittedName>
</protein>